<reference evidence="1 2" key="1">
    <citation type="submission" date="2005-09" db="EMBL/GenBank/DDBJ databases">
        <authorList>
            <person name="Mural R.J."/>
            <person name="Li P.W."/>
            <person name="Adams M.D."/>
            <person name="Amanatides P.G."/>
            <person name="Baden-Tillson H."/>
            <person name="Barnstead M."/>
            <person name="Chin S.H."/>
            <person name="Dew I."/>
            <person name="Evans C.A."/>
            <person name="Ferriera S."/>
            <person name="Flanigan M."/>
            <person name="Fosler C."/>
            <person name="Glodek A."/>
            <person name="Gu Z."/>
            <person name="Holt R.A."/>
            <person name="Jennings D."/>
            <person name="Kraft C.L."/>
            <person name="Lu F."/>
            <person name="Nguyen T."/>
            <person name="Nusskern D.R."/>
            <person name="Pfannkoch C.M."/>
            <person name="Sitter C."/>
            <person name="Sutton G.G."/>
            <person name="Venter J.C."/>
            <person name="Wang Z."/>
            <person name="Woodage T."/>
            <person name="Zheng X.H."/>
            <person name="Zhong F."/>
        </authorList>
    </citation>
    <scope>NUCLEOTIDE SEQUENCE [LARGE SCALE GENOMIC DNA]</scope>
    <source>
        <strain>BN</strain>
        <strain evidence="2">Sprague-Dawley</strain>
    </source>
</reference>
<gene>
    <name evidence="1" type="ORF">rCG_45577</name>
</gene>
<dbReference type="AlphaFoldDB" id="A6JTF7"/>
<organism evidence="1 2">
    <name type="scientific">Rattus norvegicus</name>
    <name type="common">Rat</name>
    <dbReference type="NCBI Taxonomy" id="10116"/>
    <lineage>
        <taxon>Eukaryota</taxon>
        <taxon>Metazoa</taxon>
        <taxon>Chordata</taxon>
        <taxon>Craniata</taxon>
        <taxon>Vertebrata</taxon>
        <taxon>Euteleostomi</taxon>
        <taxon>Mammalia</taxon>
        <taxon>Eutheria</taxon>
        <taxon>Euarchontoglires</taxon>
        <taxon>Glires</taxon>
        <taxon>Rodentia</taxon>
        <taxon>Myomorpha</taxon>
        <taxon>Muroidea</taxon>
        <taxon>Muridae</taxon>
        <taxon>Murinae</taxon>
        <taxon>Rattus</taxon>
    </lineage>
</organism>
<evidence type="ECO:0000313" key="2">
    <source>
        <dbReference type="Proteomes" id="UP000234681"/>
    </source>
</evidence>
<evidence type="ECO:0000313" key="1">
    <source>
        <dbReference type="EMBL" id="EDL93490.1"/>
    </source>
</evidence>
<dbReference type="Proteomes" id="UP000234681">
    <property type="component" value="Chromosome 3"/>
</dbReference>
<dbReference type="EMBL" id="CH474001">
    <property type="protein sequence ID" value="EDL93490.1"/>
    <property type="molecule type" value="Genomic_DNA"/>
</dbReference>
<accession>A6JTF7</accession>
<name>A6JTF7_RAT</name>
<sequence length="59" mass="6745">MLGFRYKMTSVDVPFPTNTLIWDSGMGLWLKSEISWVKKIHLQSLDEGCCLLFFSTSEG</sequence>
<proteinExistence type="predicted"/>
<protein>
    <submittedName>
        <fullName evidence="1">RCG45577</fullName>
    </submittedName>
</protein>